<dbReference type="EMBL" id="CAVMJV010000014">
    <property type="protein sequence ID" value="CAK5052395.1"/>
    <property type="molecule type" value="Genomic_DNA"/>
</dbReference>
<protein>
    <submittedName>
        <fullName evidence="1">Uncharacterized protein</fullName>
    </submittedName>
</protein>
<keyword evidence="2" id="KW-1185">Reference proteome</keyword>
<evidence type="ECO:0000313" key="2">
    <source>
        <dbReference type="Proteomes" id="UP001497535"/>
    </source>
</evidence>
<dbReference type="Proteomes" id="UP001497535">
    <property type="component" value="Unassembled WGS sequence"/>
</dbReference>
<gene>
    <name evidence="1" type="ORF">MENTE1834_LOCUS13870</name>
</gene>
<organism evidence="1 2">
    <name type="scientific">Meloidogyne enterolobii</name>
    <name type="common">Root-knot nematode worm</name>
    <name type="synonym">Meloidogyne mayaguensis</name>
    <dbReference type="NCBI Taxonomy" id="390850"/>
    <lineage>
        <taxon>Eukaryota</taxon>
        <taxon>Metazoa</taxon>
        <taxon>Ecdysozoa</taxon>
        <taxon>Nematoda</taxon>
        <taxon>Chromadorea</taxon>
        <taxon>Rhabditida</taxon>
        <taxon>Tylenchina</taxon>
        <taxon>Tylenchomorpha</taxon>
        <taxon>Tylenchoidea</taxon>
        <taxon>Meloidogynidae</taxon>
        <taxon>Meloidogyninae</taxon>
        <taxon>Meloidogyne</taxon>
    </lineage>
</organism>
<sequence>MTIRFYIKFTIFLLFFFIFKIFKIHFLFFPKHSSPSYLSIFIISHGLSLHV</sequence>
<reference evidence="1" key="1">
    <citation type="submission" date="2023-11" db="EMBL/GenBank/DDBJ databases">
        <authorList>
            <person name="Poullet M."/>
        </authorList>
    </citation>
    <scope>NUCLEOTIDE SEQUENCE</scope>
    <source>
        <strain evidence="1">E1834</strain>
    </source>
</reference>
<accession>A0ACB0YLG7</accession>
<evidence type="ECO:0000313" key="1">
    <source>
        <dbReference type="EMBL" id="CAK5052395.1"/>
    </source>
</evidence>
<comment type="caution">
    <text evidence="1">The sequence shown here is derived from an EMBL/GenBank/DDBJ whole genome shotgun (WGS) entry which is preliminary data.</text>
</comment>
<proteinExistence type="predicted"/>
<name>A0ACB0YLG7_MELEN</name>